<dbReference type="Gene3D" id="3.40.710.10">
    <property type="entry name" value="DD-peptidase/beta-lactamase superfamily"/>
    <property type="match status" value="1"/>
</dbReference>
<dbReference type="PATRIC" id="fig|947033.5.peg.520"/>
<dbReference type="InterPro" id="IPR050491">
    <property type="entry name" value="AmpC-like"/>
</dbReference>
<dbReference type="PANTHER" id="PTHR46825:SF7">
    <property type="entry name" value="D-ALANYL-D-ALANINE CARBOXYPEPTIDASE"/>
    <property type="match status" value="1"/>
</dbReference>
<reference evidence="3 4" key="1">
    <citation type="submission" date="2015-11" db="EMBL/GenBank/DDBJ databases">
        <title>Genomic analysis of 38 Legionella species identifies large and diverse effector repertoires.</title>
        <authorList>
            <person name="Burstein D."/>
            <person name="Amaro F."/>
            <person name="Zusman T."/>
            <person name="Lifshitz Z."/>
            <person name="Cohen O."/>
            <person name="Gilbert J.A."/>
            <person name="Pupko T."/>
            <person name="Shuman H.A."/>
            <person name="Segal G."/>
        </authorList>
    </citation>
    <scope>NUCLEOTIDE SEQUENCE [LARGE SCALE GENOMIC DNA]</scope>
    <source>
        <strain evidence="3 4">IMVS3376</strain>
    </source>
</reference>
<dbReference type="Pfam" id="PF00144">
    <property type="entry name" value="Beta-lactamase"/>
    <property type="match status" value="1"/>
</dbReference>
<keyword evidence="3" id="KW-0645">Protease</keyword>
<dbReference type="EMBL" id="LNYY01000005">
    <property type="protein sequence ID" value="KTD71163.1"/>
    <property type="molecule type" value="Genomic_DNA"/>
</dbReference>
<dbReference type="GO" id="GO:0004180">
    <property type="term" value="F:carboxypeptidase activity"/>
    <property type="evidence" value="ECO:0007669"/>
    <property type="project" value="UniProtKB-KW"/>
</dbReference>
<keyword evidence="3" id="KW-0378">Hydrolase</keyword>
<dbReference type="InterPro" id="IPR012338">
    <property type="entry name" value="Beta-lactam/transpept-like"/>
</dbReference>
<evidence type="ECO:0000313" key="3">
    <source>
        <dbReference type="EMBL" id="KTD71163.1"/>
    </source>
</evidence>
<accession>A0A0W0ZPP4</accession>
<dbReference type="SUPFAM" id="SSF56601">
    <property type="entry name" value="beta-lactamase/transpeptidase-like"/>
    <property type="match status" value="1"/>
</dbReference>
<keyword evidence="1" id="KW-0732">Signal</keyword>
<name>A0A0W0ZPP4_9GAMM</name>
<keyword evidence="3" id="KW-0121">Carboxypeptidase</keyword>
<dbReference type="Proteomes" id="UP000054926">
    <property type="component" value="Unassembled WGS sequence"/>
</dbReference>
<dbReference type="OrthoDB" id="9799367at2"/>
<dbReference type="PANTHER" id="PTHR46825">
    <property type="entry name" value="D-ALANYL-D-ALANINE-CARBOXYPEPTIDASE/ENDOPEPTIDASE AMPH"/>
    <property type="match status" value="1"/>
</dbReference>
<dbReference type="RefSeq" id="WP_058509497.1">
    <property type="nucleotide sequence ID" value="NZ_LNYY01000005.1"/>
</dbReference>
<evidence type="ECO:0000313" key="4">
    <source>
        <dbReference type="Proteomes" id="UP000054926"/>
    </source>
</evidence>
<comment type="caution">
    <text evidence="3">The sequence shown here is derived from an EMBL/GenBank/DDBJ whole genome shotgun (WGS) entry which is preliminary data.</text>
</comment>
<proteinExistence type="predicted"/>
<keyword evidence="4" id="KW-1185">Reference proteome</keyword>
<feature type="signal peptide" evidence="1">
    <location>
        <begin position="1"/>
        <end position="27"/>
    </location>
</feature>
<sequence>MSSKKCNKMGLYGFFCGLLFCASELIAAKPVFTIVAQNNLPKEVMANSILSIQYLVKNETLHTRQLTMRSISGVTVYNPGQSDACTLPFTLAPGESCQLNLKLNASQMGRGIRKKGPVICKTRGPNDPRPSSFLCAQPSESDSLDVKVLPCTSGRCLPNALASSLRQLTTAYRQQFGIPAVVAGVWLPGQGELIIEEGYADLNSLTPVSRLDHVRIGSITKSFTVTVMLQLISEGKLSLQTMLSAFMPALQNSNATMAQLADMRSGIFNFTEDAALDEELFQDLTRFWLPAQLINAANQNLPYFPAGADWHYSNTNTVIIGSIIEQLSQRPIWQEIEQRILAPLGLKNTFYPLTLDLPTPFAHGYGFSPLEDVTNTNPSFAGASGAMISRLDDLKRWAVALGQGLVLTPAMQAQRIASLQPIVFAPCPDTVPGRPLVTCPEYNRYGLGIGELSGWIGHTAEFFGYSAVVMYNPQSQGVIVIWMNIFGVGEHLPTKLFLEYLTVLS</sequence>
<dbReference type="InterPro" id="IPR001466">
    <property type="entry name" value="Beta-lactam-related"/>
</dbReference>
<feature type="chain" id="PRO_5006918923" evidence="1">
    <location>
        <begin position="28"/>
        <end position="505"/>
    </location>
</feature>
<dbReference type="AlphaFoldDB" id="A0A0W0ZPP4"/>
<evidence type="ECO:0000256" key="1">
    <source>
        <dbReference type="SAM" id="SignalP"/>
    </source>
</evidence>
<protein>
    <submittedName>
        <fullName evidence="3">D-alanyl-D-alanine carboxypeptidase</fullName>
    </submittedName>
</protein>
<evidence type="ECO:0000259" key="2">
    <source>
        <dbReference type="Pfam" id="PF00144"/>
    </source>
</evidence>
<feature type="domain" description="Beta-lactamase-related" evidence="2">
    <location>
        <begin position="165"/>
        <end position="488"/>
    </location>
</feature>
<gene>
    <name evidence="3" type="ORF">Lste_0487</name>
</gene>
<organism evidence="3 4">
    <name type="scientific">Legionella steelei</name>
    <dbReference type="NCBI Taxonomy" id="947033"/>
    <lineage>
        <taxon>Bacteria</taxon>
        <taxon>Pseudomonadati</taxon>
        <taxon>Pseudomonadota</taxon>
        <taxon>Gammaproteobacteria</taxon>
        <taxon>Legionellales</taxon>
        <taxon>Legionellaceae</taxon>
        <taxon>Legionella</taxon>
    </lineage>
</organism>
<dbReference type="STRING" id="947033.Lste_0487"/>